<organism evidence="1 2">
    <name type="scientific">Tectimicrobiota bacterium</name>
    <dbReference type="NCBI Taxonomy" id="2528274"/>
    <lineage>
        <taxon>Bacteria</taxon>
        <taxon>Pseudomonadati</taxon>
        <taxon>Nitrospinota/Tectimicrobiota group</taxon>
        <taxon>Candidatus Tectimicrobiota</taxon>
    </lineage>
</organism>
<reference evidence="1" key="1">
    <citation type="submission" date="2019-03" db="EMBL/GenBank/DDBJ databases">
        <title>Lake Tanganyika Metagenome-Assembled Genomes (MAGs).</title>
        <authorList>
            <person name="Tran P."/>
        </authorList>
    </citation>
    <scope>NUCLEOTIDE SEQUENCE</scope>
    <source>
        <strain evidence="1">K_DeepCast_65m_m2_066</strain>
    </source>
</reference>
<dbReference type="GO" id="GO:0018169">
    <property type="term" value="F:ribosomal S6-glutamic acid ligase activity"/>
    <property type="evidence" value="ECO:0007669"/>
    <property type="project" value="TreeGrafter"/>
</dbReference>
<dbReference type="GO" id="GO:0005737">
    <property type="term" value="C:cytoplasm"/>
    <property type="evidence" value="ECO:0007669"/>
    <property type="project" value="TreeGrafter"/>
</dbReference>
<dbReference type="Proteomes" id="UP000712673">
    <property type="component" value="Unassembled WGS sequence"/>
</dbReference>
<dbReference type="PANTHER" id="PTHR21621">
    <property type="entry name" value="RIBOSOMAL PROTEIN S6 MODIFICATION PROTEIN"/>
    <property type="match status" value="1"/>
</dbReference>
<accession>A0A938B3J4</accession>
<proteinExistence type="predicted"/>
<evidence type="ECO:0000313" key="2">
    <source>
        <dbReference type="Proteomes" id="UP000712673"/>
    </source>
</evidence>
<dbReference type="AlphaFoldDB" id="A0A938B3J4"/>
<comment type="caution">
    <text evidence="1">The sequence shown here is derived from an EMBL/GenBank/DDBJ whole genome shotgun (WGS) entry which is preliminary data.</text>
</comment>
<keyword evidence="1" id="KW-0436">Ligase</keyword>
<gene>
    <name evidence="1" type="ORF">FJZ47_08380</name>
</gene>
<dbReference type="EMBL" id="VGLS01000202">
    <property type="protein sequence ID" value="MBM3223800.1"/>
    <property type="molecule type" value="Genomic_DNA"/>
</dbReference>
<evidence type="ECO:0000313" key="1">
    <source>
        <dbReference type="EMBL" id="MBM3223800.1"/>
    </source>
</evidence>
<sequence length="297" mass="33539">MPTQSMASMQFDAGQWHAYTVGLENGTTLRLDEVGVIWYRRPSTLHAPLSTPTESLTHFINSETRWFLAGLWECLPRPMVNRPYAGSFASLKAVQLQTAARLGFTVPPTCMGNQPAAIQQRWQEAQGQLALKGFAQALVTLDDGAERHLYTSPVTAADLAETASLQACPSIWQHYVTKQVEIRVTTFGHTVLAAEIHSQQSAISRHDWRRYDLEHTPYVPHTLPLDMQRRCIQLLQTFGLFYGAMDFILQEDGTYVFLELNPFGQWAWIQDLCGLPLAEAHCELFRQLIAGHFQYAC</sequence>
<dbReference type="SUPFAM" id="SSF56059">
    <property type="entry name" value="Glutathione synthetase ATP-binding domain-like"/>
    <property type="match status" value="1"/>
</dbReference>
<protein>
    <submittedName>
        <fullName evidence="1">ATP-dependent carboxylate-amine ligase</fullName>
    </submittedName>
</protein>
<name>A0A938B3J4_UNCTE</name>
<dbReference type="PANTHER" id="PTHR21621:SF0">
    <property type="entry name" value="BETA-CITRYLGLUTAMATE SYNTHASE B-RELATED"/>
    <property type="match status" value="1"/>
</dbReference>
<dbReference type="GO" id="GO:0009432">
    <property type="term" value="P:SOS response"/>
    <property type="evidence" value="ECO:0007669"/>
    <property type="project" value="TreeGrafter"/>
</dbReference>
<dbReference type="Gene3D" id="3.30.470.20">
    <property type="entry name" value="ATP-grasp fold, B domain"/>
    <property type="match status" value="1"/>
</dbReference>